<dbReference type="Proteomes" id="UP000026960">
    <property type="component" value="Chromosome 2"/>
</dbReference>
<dbReference type="AlphaFoldDB" id="A0A0D3F7K9"/>
<proteinExistence type="predicted"/>
<dbReference type="PANTHER" id="PTHR35713:SF1">
    <property type="entry name" value="ARGININE_SERINE-RICH-LIKE SPLICING FACTOR"/>
    <property type="match status" value="1"/>
</dbReference>
<feature type="compositionally biased region" description="Polar residues" evidence="1">
    <location>
        <begin position="21"/>
        <end position="34"/>
    </location>
</feature>
<dbReference type="STRING" id="65489.A0A0D3F7K9"/>
<feature type="compositionally biased region" description="Low complexity" evidence="1">
    <location>
        <begin position="64"/>
        <end position="78"/>
    </location>
</feature>
<dbReference type="HOGENOM" id="CLU_1167413_0_0_1"/>
<reference evidence="2" key="1">
    <citation type="journal article" date="2009" name="Rice">
        <title>De Novo Next Generation Sequencing of Plant Genomes.</title>
        <authorList>
            <person name="Rounsley S."/>
            <person name="Marri P.R."/>
            <person name="Yu Y."/>
            <person name="He R."/>
            <person name="Sisneros N."/>
            <person name="Goicoechea J.L."/>
            <person name="Lee S.J."/>
            <person name="Angelova A."/>
            <person name="Kudrna D."/>
            <person name="Luo M."/>
            <person name="Affourtit J."/>
            <person name="Desany B."/>
            <person name="Knight J."/>
            <person name="Niazi F."/>
            <person name="Egholm M."/>
            <person name="Wing R.A."/>
        </authorList>
    </citation>
    <scope>NUCLEOTIDE SEQUENCE [LARGE SCALE GENOMIC DNA]</scope>
    <source>
        <strain evidence="2">cv. IRGC 105608</strain>
    </source>
</reference>
<keyword evidence="3" id="KW-1185">Reference proteome</keyword>
<reference evidence="2" key="2">
    <citation type="submission" date="2015-03" db="UniProtKB">
        <authorList>
            <consortium name="EnsemblPlants"/>
        </authorList>
    </citation>
    <scope>IDENTIFICATION</scope>
</reference>
<feature type="compositionally biased region" description="Basic and acidic residues" evidence="1">
    <location>
        <begin position="155"/>
        <end position="180"/>
    </location>
</feature>
<feature type="region of interest" description="Disordered" evidence="1">
    <location>
        <begin position="1"/>
        <end position="87"/>
    </location>
</feature>
<feature type="compositionally biased region" description="Acidic residues" evidence="1">
    <location>
        <begin position="199"/>
        <end position="238"/>
    </location>
</feature>
<dbReference type="Gramene" id="OBART02G23990.1">
    <property type="protein sequence ID" value="OBART02G23990.1"/>
    <property type="gene ID" value="OBART02G23990"/>
</dbReference>
<evidence type="ECO:0000256" key="1">
    <source>
        <dbReference type="SAM" id="MobiDB-lite"/>
    </source>
</evidence>
<feature type="compositionally biased region" description="Gly residues" evidence="1">
    <location>
        <begin position="105"/>
        <end position="116"/>
    </location>
</feature>
<feature type="region of interest" description="Disordered" evidence="1">
    <location>
        <begin position="102"/>
        <end position="124"/>
    </location>
</feature>
<organism evidence="2">
    <name type="scientific">Oryza barthii</name>
    <dbReference type="NCBI Taxonomy" id="65489"/>
    <lineage>
        <taxon>Eukaryota</taxon>
        <taxon>Viridiplantae</taxon>
        <taxon>Streptophyta</taxon>
        <taxon>Embryophyta</taxon>
        <taxon>Tracheophyta</taxon>
        <taxon>Spermatophyta</taxon>
        <taxon>Magnoliopsida</taxon>
        <taxon>Liliopsida</taxon>
        <taxon>Poales</taxon>
        <taxon>Poaceae</taxon>
        <taxon>BOP clade</taxon>
        <taxon>Oryzoideae</taxon>
        <taxon>Oryzeae</taxon>
        <taxon>Oryzinae</taxon>
        <taxon>Oryza</taxon>
    </lineage>
</organism>
<dbReference type="eggNOG" id="ENOG502S1AC">
    <property type="taxonomic scope" value="Eukaryota"/>
</dbReference>
<name>A0A0D3F7K9_9ORYZ</name>
<dbReference type="EnsemblPlants" id="OBART02G23990.1">
    <property type="protein sequence ID" value="OBART02G23990.1"/>
    <property type="gene ID" value="OBART02G23990"/>
</dbReference>
<feature type="region of interest" description="Disordered" evidence="1">
    <location>
        <begin position="155"/>
        <end position="238"/>
    </location>
</feature>
<sequence length="238" mass="26265">MDMISPSVACIRRNSPPAQPRQDSTANSGQQQVDGTVHGPTLIARSRSRLRESQPPVEEKLKKSTTTSRNPNSNPTSPIHEESQLRRLHHGVRLVPLGLGLRRCAGGGGGGAGGESSIGENQGEVASVSLARAAVPSRRRRRWDALVVCAAPDEEKITRRSPLDFPIEWEKPKPGRRPDIFPKFSPMKTPLPHPLPADDPLDDDEEEEEEEPQPQEEPQEDDPDKEEPEEDDPDKPTE</sequence>
<dbReference type="PaxDb" id="65489-OBART02G23990.1"/>
<evidence type="ECO:0000313" key="2">
    <source>
        <dbReference type="EnsemblPlants" id="OBART02G23990.1"/>
    </source>
</evidence>
<feature type="compositionally biased region" description="Basic and acidic residues" evidence="1">
    <location>
        <begin position="49"/>
        <end position="62"/>
    </location>
</feature>
<accession>A0A0D3F7K9</accession>
<evidence type="ECO:0000313" key="3">
    <source>
        <dbReference type="Proteomes" id="UP000026960"/>
    </source>
</evidence>
<dbReference type="PANTHER" id="PTHR35713">
    <property type="entry name" value="ARGININE/SERINE-RICH-LIKE SPLICING FACTOR"/>
    <property type="match status" value="1"/>
</dbReference>
<protein>
    <submittedName>
        <fullName evidence="2">Uncharacterized protein</fullName>
    </submittedName>
</protein>